<dbReference type="InterPro" id="IPR036249">
    <property type="entry name" value="Thioredoxin-like_sf"/>
</dbReference>
<dbReference type="EMBL" id="CP075148">
    <property type="protein sequence ID" value="UTX42565.1"/>
    <property type="molecule type" value="Genomic_DNA"/>
</dbReference>
<accession>A0A9Q9FAU6</accession>
<reference evidence="6" key="1">
    <citation type="submission" date="2021-05" db="EMBL/GenBank/DDBJ databases">
        <title>Encephalitozoon hellem ATCC 50604 Complete Genome.</title>
        <authorList>
            <person name="Mascarenhas dos Santos A.C."/>
            <person name="Julian A.T."/>
            <person name="Pombert J.-F."/>
        </authorList>
    </citation>
    <scope>NUCLEOTIDE SEQUENCE</scope>
    <source>
        <strain evidence="6">ATCC 50604</strain>
    </source>
</reference>
<evidence type="ECO:0000256" key="4">
    <source>
        <dbReference type="PIRSR" id="PIRSR000303-1"/>
    </source>
</evidence>
<feature type="active site" evidence="4">
    <location>
        <position position="42"/>
    </location>
</feature>
<evidence type="ECO:0000256" key="3">
    <source>
        <dbReference type="ARBA" id="ARBA00023002"/>
    </source>
</evidence>
<protein>
    <recommendedName>
        <fullName evidence="5">Glutathione peroxidase</fullName>
    </recommendedName>
</protein>
<dbReference type="PANTHER" id="PTHR11592:SF78">
    <property type="entry name" value="GLUTATHIONE PEROXIDASE"/>
    <property type="match status" value="1"/>
</dbReference>
<dbReference type="Gene3D" id="3.40.30.10">
    <property type="entry name" value="Glutaredoxin"/>
    <property type="match status" value="1"/>
</dbReference>
<dbReference type="Pfam" id="PF00255">
    <property type="entry name" value="GSHPx"/>
    <property type="match status" value="1"/>
</dbReference>
<dbReference type="PRINTS" id="PR01011">
    <property type="entry name" value="GLUTPROXDASE"/>
</dbReference>
<dbReference type="Proteomes" id="UP001059546">
    <property type="component" value="Chromosome II"/>
</dbReference>
<name>A0A9Q9FAU6_ENCHE</name>
<evidence type="ECO:0000313" key="6">
    <source>
        <dbReference type="EMBL" id="UTX42565.1"/>
    </source>
</evidence>
<dbReference type="PROSITE" id="PS51355">
    <property type="entry name" value="GLUTATHIONE_PEROXID_3"/>
    <property type="match status" value="1"/>
</dbReference>
<evidence type="ECO:0000256" key="2">
    <source>
        <dbReference type="ARBA" id="ARBA00022559"/>
    </source>
</evidence>
<dbReference type="SUPFAM" id="SSF52833">
    <property type="entry name" value="Thioredoxin-like"/>
    <property type="match status" value="1"/>
</dbReference>
<keyword evidence="2 5" id="KW-0575">Peroxidase</keyword>
<dbReference type="PIRSF" id="PIRSF000303">
    <property type="entry name" value="Glutathion_perox"/>
    <property type="match status" value="1"/>
</dbReference>
<comment type="similarity">
    <text evidence="1 5">Belongs to the glutathione peroxidase family.</text>
</comment>
<keyword evidence="3 5" id="KW-0560">Oxidoreductase</keyword>
<proteinExistence type="inferred from homology"/>
<dbReference type="AlphaFoldDB" id="A0A9Q9FAU6"/>
<evidence type="ECO:0000313" key="7">
    <source>
        <dbReference type="Proteomes" id="UP001059546"/>
    </source>
</evidence>
<dbReference type="CDD" id="cd00340">
    <property type="entry name" value="GSH_Peroxidase"/>
    <property type="match status" value="1"/>
</dbReference>
<evidence type="ECO:0000256" key="1">
    <source>
        <dbReference type="ARBA" id="ARBA00006926"/>
    </source>
</evidence>
<dbReference type="GO" id="GO:0004601">
    <property type="term" value="F:peroxidase activity"/>
    <property type="evidence" value="ECO:0007669"/>
    <property type="project" value="UniProtKB-KW"/>
</dbReference>
<dbReference type="InterPro" id="IPR000889">
    <property type="entry name" value="Glutathione_peroxidase"/>
</dbReference>
<sequence>MEWDMESEAFYSLKARKWDGSEVDFESFRGCALIIANVASSCKLAESNYKSLANLLSKFYKKGLRILLFPCNQYFNQESKPIEEIHEEVSNKYSDKFEIFDKVGVFGGKTHPVFKHLINTKNGGGMLGNFIKWNFTKFLIDRRGRVVKRFGPTSVVEEDDECLLSSIEEDGKEAVPQG</sequence>
<dbReference type="GO" id="GO:0006979">
    <property type="term" value="P:response to oxidative stress"/>
    <property type="evidence" value="ECO:0007669"/>
    <property type="project" value="InterPro"/>
</dbReference>
<dbReference type="PANTHER" id="PTHR11592">
    <property type="entry name" value="GLUTATHIONE PEROXIDASE"/>
    <property type="match status" value="1"/>
</dbReference>
<gene>
    <name evidence="6" type="ORF">GPU96_02g02750</name>
</gene>
<evidence type="ECO:0000256" key="5">
    <source>
        <dbReference type="RuleBase" id="RU000499"/>
    </source>
</evidence>
<organism evidence="6 7">
    <name type="scientific">Encephalitozoon hellem</name>
    <name type="common">Microsporidian parasite</name>
    <dbReference type="NCBI Taxonomy" id="27973"/>
    <lineage>
        <taxon>Eukaryota</taxon>
        <taxon>Fungi</taxon>
        <taxon>Fungi incertae sedis</taxon>
        <taxon>Microsporidia</taxon>
        <taxon>Unikaryonidae</taxon>
        <taxon>Encephalitozoon</taxon>
    </lineage>
</organism>